<gene>
    <name evidence="10" type="ORF">GCM10009411_30110</name>
</gene>
<evidence type="ECO:0000313" key="10">
    <source>
        <dbReference type="EMBL" id="GGQ28263.1"/>
    </source>
</evidence>
<organism evidence="10 11">
    <name type="scientific">Shewanella litoralis</name>
    <dbReference type="NCBI Taxonomy" id="2282700"/>
    <lineage>
        <taxon>Bacteria</taxon>
        <taxon>Pseudomonadati</taxon>
        <taxon>Pseudomonadota</taxon>
        <taxon>Gammaproteobacteria</taxon>
        <taxon>Alteromonadales</taxon>
        <taxon>Shewanellaceae</taxon>
        <taxon>Shewanella</taxon>
    </lineage>
</organism>
<feature type="transmembrane region" description="Helical" evidence="9">
    <location>
        <begin position="62"/>
        <end position="83"/>
    </location>
</feature>
<evidence type="ECO:0000256" key="2">
    <source>
        <dbReference type="ARBA" id="ARBA00022448"/>
    </source>
</evidence>
<keyword evidence="2" id="KW-0813">Transport</keyword>
<dbReference type="Proteomes" id="UP000619118">
    <property type="component" value="Unassembled WGS sequence"/>
</dbReference>
<dbReference type="PANTHER" id="PTHR30561:SF1">
    <property type="entry name" value="MULTIDRUG TRANSPORTER EMRE"/>
    <property type="match status" value="1"/>
</dbReference>
<feature type="transmembrane region" description="Helical" evidence="9">
    <location>
        <begin position="37"/>
        <end position="55"/>
    </location>
</feature>
<keyword evidence="6 9" id="KW-0472">Membrane</keyword>
<dbReference type="SUPFAM" id="SSF103481">
    <property type="entry name" value="Multidrug resistance efflux transporter EmrE"/>
    <property type="match status" value="1"/>
</dbReference>
<sequence>MVQEMKSWILLSVAILTEVVATSALKASDGFTKVTPSIVVIVGYVLSFYFLSLALKGIPVGVAYATWAGLGIVLITLIAWVMYGQKLDLGALVGMGFILIGVVIMNLFSNVTPH</sequence>
<reference evidence="11" key="1">
    <citation type="journal article" date="2019" name="Int. J. Syst. Evol. Microbiol.">
        <title>The Global Catalogue of Microorganisms (GCM) 10K type strain sequencing project: providing services to taxonomists for standard genome sequencing and annotation.</title>
        <authorList>
            <consortium name="The Broad Institute Genomics Platform"/>
            <consortium name="The Broad Institute Genome Sequencing Center for Infectious Disease"/>
            <person name="Wu L."/>
            <person name="Ma J."/>
        </authorList>
    </citation>
    <scope>NUCLEOTIDE SEQUENCE [LARGE SCALE GENOMIC DNA]</scope>
    <source>
        <strain evidence="11">JCM 32306</strain>
    </source>
</reference>
<keyword evidence="3" id="KW-1003">Cell membrane</keyword>
<dbReference type="Gene3D" id="1.10.3730.20">
    <property type="match status" value="1"/>
</dbReference>
<accession>A0ABQ2REQ2</accession>
<evidence type="ECO:0000256" key="8">
    <source>
        <dbReference type="RuleBase" id="RU003942"/>
    </source>
</evidence>
<comment type="subcellular location">
    <subcellularLocation>
        <location evidence="1 8">Cell membrane</location>
        <topology evidence="1 8">Multi-pass membrane protein</topology>
    </subcellularLocation>
</comment>
<evidence type="ECO:0000256" key="5">
    <source>
        <dbReference type="ARBA" id="ARBA00022989"/>
    </source>
</evidence>
<comment type="caution">
    <text evidence="10">The sequence shown here is derived from an EMBL/GenBank/DDBJ whole genome shotgun (WGS) entry which is preliminary data.</text>
</comment>
<protein>
    <submittedName>
        <fullName evidence="10">Multidrug SMR transporter</fullName>
    </submittedName>
</protein>
<evidence type="ECO:0000256" key="6">
    <source>
        <dbReference type="ARBA" id="ARBA00023136"/>
    </source>
</evidence>
<name>A0ABQ2REQ2_9GAMM</name>
<keyword evidence="5 9" id="KW-1133">Transmembrane helix</keyword>
<evidence type="ECO:0000256" key="3">
    <source>
        <dbReference type="ARBA" id="ARBA00022475"/>
    </source>
</evidence>
<keyword evidence="4 8" id="KW-0812">Transmembrane</keyword>
<evidence type="ECO:0000256" key="9">
    <source>
        <dbReference type="SAM" id="Phobius"/>
    </source>
</evidence>
<evidence type="ECO:0000256" key="7">
    <source>
        <dbReference type="ARBA" id="ARBA00038032"/>
    </source>
</evidence>
<feature type="transmembrane region" description="Helical" evidence="9">
    <location>
        <begin position="89"/>
        <end position="108"/>
    </location>
</feature>
<dbReference type="EMBL" id="BMQX01000024">
    <property type="protein sequence ID" value="GGQ28263.1"/>
    <property type="molecule type" value="Genomic_DNA"/>
</dbReference>
<evidence type="ECO:0000256" key="4">
    <source>
        <dbReference type="ARBA" id="ARBA00022692"/>
    </source>
</evidence>
<proteinExistence type="inferred from homology"/>
<keyword evidence="11" id="KW-1185">Reference proteome</keyword>
<dbReference type="Pfam" id="PF00893">
    <property type="entry name" value="Multi_Drug_Res"/>
    <property type="match status" value="1"/>
</dbReference>
<dbReference type="InterPro" id="IPR037185">
    <property type="entry name" value="EmrE-like"/>
</dbReference>
<dbReference type="InterPro" id="IPR045324">
    <property type="entry name" value="Small_multidrug_res"/>
</dbReference>
<evidence type="ECO:0000256" key="1">
    <source>
        <dbReference type="ARBA" id="ARBA00004651"/>
    </source>
</evidence>
<comment type="similarity">
    <text evidence="7 8">Belongs to the drug/metabolite transporter (DMT) superfamily. Small multidrug resistance (SMR) (TC 2.A.7.1) family.</text>
</comment>
<evidence type="ECO:0000313" key="11">
    <source>
        <dbReference type="Proteomes" id="UP000619118"/>
    </source>
</evidence>
<dbReference type="PANTHER" id="PTHR30561">
    <property type="entry name" value="SMR FAMILY PROTON-DEPENDENT DRUG EFFLUX TRANSPORTER SUGE"/>
    <property type="match status" value="1"/>
</dbReference>
<dbReference type="InterPro" id="IPR000390">
    <property type="entry name" value="Small_drug/metabolite_transptr"/>
</dbReference>